<evidence type="ECO:0000256" key="2">
    <source>
        <dbReference type="SAM" id="Phobius"/>
    </source>
</evidence>
<dbReference type="Proteomes" id="UP000274117">
    <property type="component" value="Unassembled WGS sequence"/>
</dbReference>
<feature type="compositionally biased region" description="Low complexity" evidence="1">
    <location>
        <begin position="143"/>
        <end position="155"/>
    </location>
</feature>
<protein>
    <submittedName>
        <fullName evidence="3">Helix-turn-helix domain-containing protein</fullName>
    </submittedName>
</protein>
<keyword evidence="2" id="KW-0812">Transmembrane</keyword>
<evidence type="ECO:0000313" key="3">
    <source>
        <dbReference type="EMBL" id="RRR52056.1"/>
    </source>
</evidence>
<reference evidence="3 4" key="1">
    <citation type="submission" date="2018-11" db="EMBL/GenBank/DDBJ databases">
        <authorList>
            <person name="Stevens M.J."/>
            <person name="Cernela N."/>
            <person name="Spoerry Serrano N."/>
            <person name="Schmitt S."/>
            <person name="Schrenzel J."/>
            <person name="Stephan R."/>
        </authorList>
    </citation>
    <scope>NUCLEOTIDE SEQUENCE [LARGE SCALE GENOMIC DNA]</scope>
    <source>
        <strain evidence="3 4">PP422</strain>
    </source>
</reference>
<dbReference type="EMBL" id="RSDO01000012">
    <property type="protein sequence ID" value="RRR52056.1"/>
    <property type="molecule type" value="Genomic_DNA"/>
</dbReference>
<dbReference type="Pfam" id="PF13413">
    <property type="entry name" value="HTH_25"/>
    <property type="match status" value="1"/>
</dbReference>
<dbReference type="InterPro" id="IPR010982">
    <property type="entry name" value="Lambda_DNA-bd_dom_sf"/>
</dbReference>
<dbReference type="AlphaFoldDB" id="A0A3R8T856"/>
<evidence type="ECO:0000313" key="4">
    <source>
        <dbReference type="Proteomes" id="UP000274117"/>
    </source>
</evidence>
<accession>A0A3R8T856</accession>
<feature type="transmembrane region" description="Helical" evidence="2">
    <location>
        <begin position="108"/>
        <end position="130"/>
    </location>
</feature>
<dbReference type="PANTHER" id="PTHR34475">
    <property type="match status" value="1"/>
</dbReference>
<dbReference type="GO" id="GO:0003677">
    <property type="term" value="F:DNA binding"/>
    <property type="evidence" value="ECO:0007669"/>
    <property type="project" value="InterPro"/>
</dbReference>
<keyword evidence="2" id="KW-0472">Membrane</keyword>
<feature type="region of interest" description="Disordered" evidence="1">
    <location>
        <begin position="140"/>
        <end position="189"/>
    </location>
</feature>
<dbReference type="SUPFAM" id="SSF47413">
    <property type="entry name" value="lambda repressor-like DNA-binding domains"/>
    <property type="match status" value="1"/>
</dbReference>
<proteinExistence type="predicted"/>
<dbReference type="InterPro" id="IPR050400">
    <property type="entry name" value="Bact_Cytoskel_RodZ"/>
</dbReference>
<dbReference type="PANTHER" id="PTHR34475:SF1">
    <property type="entry name" value="CYTOSKELETON PROTEIN RODZ"/>
    <property type="match status" value="1"/>
</dbReference>
<sequence length="285" mass="30700">MIQKSIGEVLRSARESRGWNFVEIQRLTGIQAKYLQALEFNNFDVIPDPSYTRSFLQKYAEVLDLDGDVLVDAFMTNSLVIYHEDGQEEEHASELKRSYKVRKKKPSILPLVYLLLAATSIFILLTYVVLNRVQNQERKELAPSTVQVVSESSPESTEEASDTSSTSTDESSSSSSQEELASGTLTTSGGGSELTVVLSEHAGPVEVELSVTDATSWVSLSDSEIAGGFVLSPETNTVTATIPEGINAANLVLGVTEGVSIKIAGNSLDTSAITADPGVIYLTVE</sequence>
<keyword evidence="2" id="KW-1133">Transmembrane helix</keyword>
<organism evidence="3 4">
    <name type="scientific">Streptococcus suis</name>
    <dbReference type="NCBI Taxonomy" id="1307"/>
    <lineage>
        <taxon>Bacteria</taxon>
        <taxon>Bacillati</taxon>
        <taxon>Bacillota</taxon>
        <taxon>Bacilli</taxon>
        <taxon>Lactobacillales</taxon>
        <taxon>Streptococcaceae</taxon>
        <taxon>Streptococcus</taxon>
    </lineage>
</organism>
<comment type="caution">
    <text evidence="3">The sequence shown here is derived from an EMBL/GenBank/DDBJ whole genome shotgun (WGS) entry which is preliminary data.</text>
</comment>
<feature type="compositionally biased region" description="Low complexity" evidence="1">
    <location>
        <begin position="162"/>
        <end position="187"/>
    </location>
</feature>
<evidence type="ECO:0000256" key="1">
    <source>
        <dbReference type="SAM" id="MobiDB-lite"/>
    </source>
</evidence>
<reference evidence="3 4" key="2">
    <citation type="submission" date="2018-12" db="EMBL/GenBank/DDBJ databases">
        <title>Whole-genome sequences of fifteen clinical Streptococcus suis strains isolated from pigs between 2006 and 2018.</title>
        <authorList>
            <person name="Stevens M.J.A."/>
            <person name="Cernela N."/>
            <person name="Spoerry Serrano N."/>
            <person name="Schmitt S."/>
            <person name="Schrenzel J."/>
            <person name="Stephan R."/>
        </authorList>
    </citation>
    <scope>NUCLEOTIDE SEQUENCE [LARGE SCALE GENOMIC DNA]</scope>
    <source>
        <strain evidence="3 4">PP422</strain>
    </source>
</reference>
<dbReference type="CDD" id="cd00093">
    <property type="entry name" value="HTH_XRE"/>
    <property type="match status" value="1"/>
</dbReference>
<dbReference type="Gene3D" id="1.10.260.40">
    <property type="entry name" value="lambda repressor-like DNA-binding domains"/>
    <property type="match status" value="1"/>
</dbReference>
<dbReference type="InterPro" id="IPR001387">
    <property type="entry name" value="Cro/C1-type_HTH"/>
</dbReference>
<name>A0A3R8T856_STRSU</name>
<gene>
    <name evidence="3" type="ORF">EI998_07310</name>
</gene>